<keyword evidence="7" id="KW-0067">ATP-binding</keyword>
<dbReference type="PANTHER" id="PTHR30305:SF1">
    <property type="entry name" value="HPR KINASE_PHOSPHORYLASE"/>
    <property type="match status" value="1"/>
</dbReference>
<dbReference type="GO" id="GO:0000155">
    <property type="term" value="F:phosphorelay sensor kinase activity"/>
    <property type="evidence" value="ECO:0007669"/>
    <property type="project" value="InterPro"/>
</dbReference>
<dbReference type="PANTHER" id="PTHR30305">
    <property type="entry name" value="PROTEIN YJDM-RELATED"/>
    <property type="match status" value="1"/>
</dbReference>
<evidence type="ECO:0000256" key="2">
    <source>
        <dbReference type="ARBA" id="ARBA00006883"/>
    </source>
</evidence>
<dbReference type="GO" id="GO:0006109">
    <property type="term" value="P:regulation of carbohydrate metabolic process"/>
    <property type="evidence" value="ECO:0007669"/>
    <property type="project" value="InterPro"/>
</dbReference>
<evidence type="ECO:0000256" key="9">
    <source>
        <dbReference type="ARBA" id="ARBA00047657"/>
    </source>
</evidence>
<gene>
    <name evidence="12" type="primary">hprK</name>
    <name evidence="12" type="ORF">SHELI_v1c00800</name>
</gene>
<evidence type="ECO:0000256" key="3">
    <source>
        <dbReference type="ARBA" id="ARBA00022527"/>
    </source>
</evidence>
<dbReference type="InterPro" id="IPR003755">
    <property type="entry name" value="HPr(Ser)_kin/Pase"/>
</dbReference>
<dbReference type="Proteomes" id="UP000094378">
    <property type="component" value="Chromosome"/>
</dbReference>
<comment type="similarity">
    <text evidence="2">Belongs to the HPrK/P family.</text>
</comment>
<evidence type="ECO:0000256" key="6">
    <source>
        <dbReference type="ARBA" id="ARBA00022777"/>
    </source>
</evidence>
<keyword evidence="3" id="KW-0723">Serine/threonine-protein kinase</keyword>
<reference evidence="12 13" key="1">
    <citation type="submission" date="2016-08" db="EMBL/GenBank/DDBJ databases">
        <title>Complete genome sequence of Spiroplasma helicoides TABS-2 (DSM 22551).</title>
        <authorList>
            <person name="Shen W.-Y."/>
            <person name="Lo W.-S."/>
            <person name="Lai Y.-C."/>
            <person name="Kuo C.-H."/>
        </authorList>
    </citation>
    <scope>NUCLEOTIDE SEQUENCE [LARGE SCALE GENOMIC DNA]</scope>
    <source>
        <strain evidence="12 13">TABS-2</strain>
    </source>
</reference>
<dbReference type="InterPro" id="IPR011104">
    <property type="entry name" value="Hpr_kin/Pase_C"/>
</dbReference>
<evidence type="ECO:0000256" key="7">
    <source>
        <dbReference type="ARBA" id="ARBA00022840"/>
    </source>
</evidence>
<dbReference type="CDD" id="cd01918">
    <property type="entry name" value="HprK_C"/>
    <property type="match status" value="1"/>
</dbReference>
<dbReference type="GO" id="GO:0004674">
    <property type="term" value="F:protein serine/threonine kinase activity"/>
    <property type="evidence" value="ECO:0007669"/>
    <property type="project" value="UniProtKB-KW"/>
</dbReference>
<dbReference type="SUPFAM" id="SSF75138">
    <property type="entry name" value="HprK N-terminal domain-like"/>
    <property type="match status" value="1"/>
</dbReference>
<dbReference type="Pfam" id="PF07475">
    <property type="entry name" value="Hpr_kinase_C"/>
    <property type="match status" value="1"/>
</dbReference>
<keyword evidence="4" id="KW-0808">Transferase</keyword>
<dbReference type="Pfam" id="PF02603">
    <property type="entry name" value="Hpr_kinase_N"/>
    <property type="match status" value="1"/>
</dbReference>
<dbReference type="InterPro" id="IPR027417">
    <property type="entry name" value="P-loop_NTPase"/>
</dbReference>
<protein>
    <submittedName>
        <fullName evidence="12">HPr kinase/phosphorylase</fullName>
    </submittedName>
</protein>
<dbReference type="OrthoDB" id="9778803at2"/>
<dbReference type="STRING" id="216938.SHELI_v1c00800"/>
<dbReference type="RefSeq" id="WP_069115815.1">
    <property type="nucleotide sequence ID" value="NZ_CP017015.1"/>
</dbReference>
<feature type="domain" description="HPr kinase/phosphorylase C-terminal" evidence="11">
    <location>
        <begin position="132"/>
        <end position="292"/>
    </location>
</feature>
<name>A0A1B3SJC8_9MOLU</name>
<evidence type="ECO:0000256" key="5">
    <source>
        <dbReference type="ARBA" id="ARBA00022741"/>
    </source>
</evidence>
<feature type="domain" description="HPr(Ser) kinase/phosphorylase N-terminal" evidence="10">
    <location>
        <begin position="5"/>
        <end position="126"/>
    </location>
</feature>
<comment type="catalytic activity">
    <reaction evidence="1">
        <text>[HPr protein]-L-serine + ATP = [HPr protein]-O-phospho-L-serine + ADP + H(+)</text>
        <dbReference type="Rhea" id="RHEA:46600"/>
        <dbReference type="Rhea" id="RHEA-COMP:11602"/>
        <dbReference type="Rhea" id="RHEA-COMP:11603"/>
        <dbReference type="ChEBI" id="CHEBI:15378"/>
        <dbReference type="ChEBI" id="CHEBI:29999"/>
        <dbReference type="ChEBI" id="CHEBI:30616"/>
        <dbReference type="ChEBI" id="CHEBI:83421"/>
        <dbReference type="ChEBI" id="CHEBI:456216"/>
    </reaction>
</comment>
<dbReference type="InterPro" id="IPR011126">
    <property type="entry name" value="Hpr_kin/Pase_Hpr_N"/>
</dbReference>
<dbReference type="SUPFAM" id="SSF53795">
    <property type="entry name" value="PEP carboxykinase-like"/>
    <property type="match status" value="1"/>
</dbReference>
<evidence type="ECO:0000259" key="10">
    <source>
        <dbReference type="Pfam" id="PF02603"/>
    </source>
</evidence>
<proteinExistence type="inferred from homology"/>
<keyword evidence="8" id="KW-0511">Multifunctional enzyme</keyword>
<keyword evidence="5" id="KW-0547">Nucleotide-binding</keyword>
<evidence type="ECO:0000259" key="11">
    <source>
        <dbReference type="Pfam" id="PF07475"/>
    </source>
</evidence>
<evidence type="ECO:0000256" key="8">
    <source>
        <dbReference type="ARBA" id="ARBA00023268"/>
    </source>
</evidence>
<dbReference type="EMBL" id="CP017015">
    <property type="protein sequence ID" value="AOG60035.1"/>
    <property type="molecule type" value="Genomic_DNA"/>
</dbReference>
<dbReference type="Gene3D" id="3.40.1390.20">
    <property type="entry name" value="HprK N-terminal domain-like"/>
    <property type="match status" value="1"/>
</dbReference>
<organism evidence="12 13">
    <name type="scientific">Spiroplasma helicoides</name>
    <dbReference type="NCBI Taxonomy" id="216938"/>
    <lineage>
        <taxon>Bacteria</taxon>
        <taxon>Bacillati</taxon>
        <taxon>Mycoplasmatota</taxon>
        <taxon>Mollicutes</taxon>
        <taxon>Entomoplasmatales</taxon>
        <taxon>Spiroplasmataceae</taxon>
        <taxon>Spiroplasma</taxon>
    </lineage>
</organism>
<dbReference type="KEGG" id="shj:SHELI_v1c00800"/>
<dbReference type="NCBIfam" id="TIGR00679">
    <property type="entry name" value="hpr-ser"/>
    <property type="match status" value="1"/>
</dbReference>
<dbReference type="Gene3D" id="3.40.50.300">
    <property type="entry name" value="P-loop containing nucleotide triphosphate hydrolases"/>
    <property type="match status" value="1"/>
</dbReference>
<comment type="catalytic activity">
    <reaction evidence="9">
        <text>[HPr protein]-O-phospho-L-serine + phosphate + H(+) = [HPr protein]-L-serine + diphosphate</text>
        <dbReference type="Rhea" id="RHEA:46604"/>
        <dbReference type="Rhea" id="RHEA-COMP:11602"/>
        <dbReference type="Rhea" id="RHEA-COMP:11603"/>
        <dbReference type="ChEBI" id="CHEBI:15378"/>
        <dbReference type="ChEBI" id="CHEBI:29999"/>
        <dbReference type="ChEBI" id="CHEBI:33019"/>
        <dbReference type="ChEBI" id="CHEBI:43474"/>
        <dbReference type="ChEBI" id="CHEBI:83421"/>
    </reaction>
</comment>
<dbReference type="InterPro" id="IPR028979">
    <property type="entry name" value="Ser_kin/Pase_Hpr-like_N_sf"/>
</dbReference>
<evidence type="ECO:0000256" key="1">
    <source>
        <dbReference type="ARBA" id="ARBA00001120"/>
    </source>
</evidence>
<evidence type="ECO:0000313" key="12">
    <source>
        <dbReference type="EMBL" id="AOG60035.1"/>
    </source>
</evidence>
<dbReference type="AlphaFoldDB" id="A0A1B3SJC8"/>
<accession>A0A1B3SJC8</accession>
<keyword evidence="6 12" id="KW-0418">Kinase</keyword>
<evidence type="ECO:0000256" key="4">
    <source>
        <dbReference type="ARBA" id="ARBA00022679"/>
    </source>
</evidence>
<dbReference type="PATRIC" id="fig|216938.3.peg.80"/>
<dbReference type="GO" id="GO:0005524">
    <property type="term" value="F:ATP binding"/>
    <property type="evidence" value="ECO:0007669"/>
    <property type="project" value="UniProtKB-KW"/>
</dbReference>
<keyword evidence="13" id="KW-1185">Reference proteome</keyword>
<sequence length="310" mass="34815">MKKLTLKKIAEKLDLEVLSGEQNIDNIIKVYGINRAGLELTGYFEQGEKSHRLILMSTKEFNYIKNFGENDRRGRYVLLMKKNIPGIVITKKFEDELLIKIAEEMNVPILRTKSDSTSDFTKDILDLMDDYFAPSEEMHASFINIFGKGTLLIGESGIGKSELAMDLIKSNHLFVGDDRIVVTKKAGNLYGRSHPILKNLVEVRGIGIIDVAKTNGYKVIMDESPVDLVVELSIFKKDGVDDSDRLGHVYNTYSILGTDVPYLKIPVSSGRNIQNIIETAVSKLKITLSGLYEDDATLLTERVKEFSDDD</sequence>
<evidence type="ECO:0000313" key="13">
    <source>
        <dbReference type="Proteomes" id="UP000094378"/>
    </source>
</evidence>